<accession>A0A919UIN5</accession>
<keyword evidence="4" id="KW-1185">Reference proteome</keyword>
<evidence type="ECO:0000259" key="2">
    <source>
        <dbReference type="Pfam" id="PF13845"/>
    </source>
</evidence>
<dbReference type="RefSeq" id="WP_204040082.1">
    <property type="nucleotide sequence ID" value="NZ_BOOA01000009.1"/>
</dbReference>
<protein>
    <recommendedName>
        <fullName evidence="2">Septum formation-related domain-containing protein</fullName>
    </recommendedName>
</protein>
<dbReference type="EMBL" id="BOOA01000009">
    <property type="protein sequence ID" value="GIH23269.1"/>
    <property type="molecule type" value="Genomic_DNA"/>
</dbReference>
<dbReference type="AlphaFoldDB" id="A0A919UIN5"/>
<dbReference type="Pfam" id="PF13845">
    <property type="entry name" value="Septum_form"/>
    <property type="match status" value="1"/>
</dbReference>
<evidence type="ECO:0000313" key="4">
    <source>
        <dbReference type="Proteomes" id="UP000640052"/>
    </source>
</evidence>
<sequence length="254" mass="28117">MALRVVLAYLMAGLTASCGLPQASAVGRPSSTMAVGSCHRMSQPEELYHVSDVAPPVPCTHPHQTETYLLTKVSGSLAAEPVRPSPDRLRAACDYRPVRPYLGARARDAQWGIEIWAKFPTRTEWAAGNRILRCDLFVPALNPDDAPEVTTPLRGIMGTRQSVAVRRCRLETQDVVCALPHDQEWVEPPAYLYTEDNTKRQWRRQCRVNARAYTGGPLAGLNVTPVPINDHQAECWLRHEDGAVTTTTLRGGLR</sequence>
<dbReference type="PROSITE" id="PS51257">
    <property type="entry name" value="PROKAR_LIPOPROTEIN"/>
    <property type="match status" value="1"/>
</dbReference>
<evidence type="ECO:0000256" key="1">
    <source>
        <dbReference type="SAM" id="SignalP"/>
    </source>
</evidence>
<feature type="domain" description="Septum formation-related" evidence="2">
    <location>
        <begin position="36"/>
        <end position="236"/>
    </location>
</feature>
<organism evidence="3 4">
    <name type="scientific">Acrocarpospora phusangensis</name>
    <dbReference type="NCBI Taxonomy" id="1070424"/>
    <lineage>
        <taxon>Bacteria</taxon>
        <taxon>Bacillati</taxon>
        <taxon>Actinomycetota</taxon>
        <taxon>Actinomycetes</taxon>
        <taxon>Streptosporangiales</taxon>
        <taxon>Streptosporangiaceae</taxon>
        <taxon>Acrocarpospora</taxon>
    </lineage>
</organism>
<reference evidence="3" key="1">
    <citation type="submission" date="2021-01" db="EMBL/GenBank/DDBJ databases">
        <title>Whole genome shotgun sequence of Acrocarpospora phusangensis NBRC 108782.</title>
        <authorList>
            <person name="Komaki H."/>
            <person name="Tamura T."/>
        </authorList>
    </citation>
    <scope>NUCLEOTIDE SEQUENCE</scope>
    <source>
        <strain evidence="3">NBRC 108782</strain>
    </source>
</reference>
<feature type="chain" id="PRO_5036997623" description="Septum formation-related domain-containing protein" evidence="1">
    <location>
        <begin position="26"/>
        <end position="254"/>
    </location>
</feature>
<keyword evidence="1" id="KW-0732">Signal</keyword>
<feature type="signal peptide" evidence="1">
    <location>
        <begin position="1"/>
        <end position="25"/>
    </location>
</feature>
<name>A0A919UIN5_9ACTN</name>
<evidence type="ECO:0000313" key="3">
    <source>
        <dbReference type="EMBL" id="GIH23269.1"/>
    </source>
</evidence>
<dbReference type="Proteomes" id="UP000640052">
    <property type="component" value="Unassembled WGS sequence"/>
</dbReference>
<comment type="caution">
    <text evidence="3">The sequence shown here is derived from an EMBL/GenBank/DDBJ whole genome shotgun (WGS) entry which is preliminary data.</text>
</comment>
<dbReference type="InterPro" id="IPR026004">
    <property type="entry name" value="Septum_form"/>
</dbReference>
<proteinExistence type="predicted"/>
<gene>
    <name evidence="3" type="ORF">Aph01nite_15790</name>
</gene>